<organism evidence="2 3">
    <name type="scientific">Basidiobolus meristosporus CBS 931.73</name>
    <dbReference type="NCBI Taxonomy" id="1314790"/>
    <lineage>
        <taxon>Eukaryota</taxon>
        <taxon>Fungi</taxon>
        <taxon>Fungi incertae sedis</taxon>
        <taxon>Zoopagomycota</taxon>
        <taxon>Entomophthoromycotina</taxon>
        <taxon>Basidiobolomycetes</taxon>
        <taxon>Basidiobolales</taxon>
        <taxon>Basidiobolaceae</taxon>
        <taxon>Basidiobolus</taxon>
    </lineage>
</organism>
<reference evidence="2 3" key="1">
    <citation type="submission" date="2016-07" db="EMBL/GenBank/DDBJ databases">
        <title>Pervasive Adenine N6-methylation of Active Genes in Fungi.</title>
        <authorList>
            <consortium name="DOE Joint Genome Institute"/>
            <person name="Mondo S.J."/>
            <person name="Dannebaum R.O."/>
            <person name="Kuo R.C."/>
            <person name="Labutti K."/>
            <person name="Haridas S."/>
            <person name="Kuo A."/>
            <person name="Salamov A."/>
            <person name="Ahrendt S.R."/>
            <person name="Lipzen A."/>
            <person name="Sullivan W."/>
            <person name="Andreopoulos W.B."/>
            <person name="Clum A."/>
            <person name="Lindquist E."/>
            <person name="Daum C."/>
            <person name="Ramamoorthy G.K."/>
            <person name="Gryganskyi A."/>
            <person name="Culley D."/>
            <person name="Magnuson J.K."/>
            <person name="James T.Y."/>
            <person name="O'Malley M.A."/>
            <person name="Stajich J.E."/>
            <person name="Spatafora J.W."/>
            <person name="Visel A."/>
            <person name="Grigoriev I.V."/>
        </authorList>
    </citation>
    <scope>NUCLEOTIDE SEQUENCE [LARGE SCALE GENOMIC DNA]</scope>
    <source>
        <strain evidence="2 3">CBS 931.73</strain>
    </source>
</reference>
<dbReference type="Proteomes" id="UP000193498">
    <property type="component" value="Unassembled WGS sequence"/>
</dbReference>
<sequence>MNKVNANIKYAAGYIQETAGNVLGNEKMKAEGAAKQAEVENQITHEQKNLRNSGKQLKDSITNASDTVVDNANVKYATGYAQEAAGNTIGNDQIKAEGVANQACANSENDAARVQGESEGTGEKLKAYAKDTIGSVTSNEKLNANVKYVTGYVQETAGNILGNERLQAEGAAKQAQADAEYTAAKMHPHAADEKLNGNAKDNADKDTEQISTKGKTEATKDDTLNVNPKPKLPSKY</sequence>
<name>A0A1Y1Y1M0_9FUNG</name>
<evidence type="ECO:0008006" key="4">
    <source>
        <dbReference type="Google" id="ProtNLM"/>
    </source>
</evidence>
<dbReference type="PANTHER" id="PTHR40460">
    <property type="entry name" value="CHROMOSOME 1, WHOLE GENOME SHOTGUN SEQUENCE"/>
    <property type="match status" value="1"/>
</dbReference>
<comment type="caution">
    <text evidence="2">The sequence shown here is derived from an EMBL/GenBank/DDBJ whole genome shotgun (WGS) entry which is preliminary data.</text>
</comment>
<gene>
    <name evidence="2" type="ORF">K493DRAFT_303731</name>
</gene>
<dbReference type="PANTHER" id="PTHR40460:SF1">
    <property type="entry name" value="CSBD-LIKE DOMAIN-CONTAINING PROTEIN"/>
    <property type="match status" value="1"/>
</dbReference>
<dbReference type="InParanoid" id="A0A1Y1Y1M0"/>
<accession>A0A1Y1Y1M0</accession>
<evidence type="ECO:0000313" key="2">
    <source>
        <dbReference type="EMBL" id="ORX91912.1"/>
    </source>
</evidence>
<protein>
    <recommendedName>
        <fullName evidence="4">CsbD-like domain-containing protein</fullName>
    </recommendedName>
</protein>
<feature type="compositionally biased region" description="Low complexity" evidence="1">
    <location>
        <begin position="171"/>
        <end position="184"/>
    </location>
</feature>
<evidence type="ECO:0000313" key="3">
    <source>
        <dbReference type="Proteomes" id="UP000193498"/>
    </source>
</evidence>
<feature type="region of interest" description="Disordered" evidence="1">
    <location>
        <begin position="171"/>
        <end position="236"/>
    </location>
</feature>
<keyword evidence="3" id="KW-1185">Reference proteome</keyword>
<proteinExistence type="predicted"/>
<evidence type="ECO:0000256" key="1">
    <source>
        <dbReference type="SAM" id="MobiDB-lite"/>
    </source>
</evidence>
<dbReference type="OrthoDB" id="9999611at2759"/>
<dbReference type="EMBL" id="MCFE01000301">
    <property type="protein sequence ID" value="ORX91912.1"/>
    <property type="molecule type" value="Genomic_DNA"/>
</dbReference>
<dbReference type="AlphaFoldDB" id="A0A1Y1Y1M0"/>
<feature type="compositionally biased region" description="Basic and acidic residues" evidence="1">
    <location>
        <begin position="189"/>
        <end position="223"/>
    </location>
</feature>